<proteinExistence type="predicted"/>
<evidence type="ECO:0000313" key="2">
    <source>
        <dbReference type="EMBL" id="KAG7158913.1"/>
    </source>
</evidence>
<feature type="region of interest" description="Disordered" evidence="1">
    <location>
        <begin position="794"/>
        <end position="813"/>
    </location>
</feature>
<dbReference type="EMBL" id="JAHLQT010034244">
    <property type="protein sequence ID" value="KAG7158913.1"/>
    <property type="molecule type" value="Genomic_DNA"/>
</dbReference>
<gene>
    <name evidence="2" type="ORF">Hamer_G006291</name>
</gene>
<feature type="compositionally biased region" description="Polar residues" evidence="1">
    <location>
        <begin position="796"/>
        <end position="808"/>
    </location>
</feature>
<feature type="region of interest" description="Disordered" evidence="1">
    <location>
        <begin position="218"/>
        <end position="244"/>
    </location>
</feature>
<dbReference type="Proteomes" id="UP000747542">
    <property type="component" value="Unassembled WGS sequence"/>
</dbReference>
<accession>A0A8J5JM96</accession>
<name>A0A8J5JM96_HOMAM</name>
<feature type="compositionally biased region" description="Polar residues" evidence="1">
    <location>
        <begin position="218"/>
        <end position="228"/>
    </location>
</feature>
<sequence length="3031" mass="340119">MLKWLKHRIKKRNKSSTSAFGSRDNNIVNDNNDKIEVAAEAVQGEAEACAVGGSVEEDTVHILKVNPLIQTNERCLQVSEIQELYHENLQDKNYVFSKTGKETTVSSEVSKILPEPTDHLDNFICKVDREVNPEDLPNDVGSQIQDSEKFPKVENREISETISFDSISSGEKLKTKVVHQAVGHRVLSGPQHNESSSITQQNIETPLQDKEYILAEQENISTGNTSSELKIPQTEDKEWTKQEIGEVSQKKIREIIGNGNLQWDDTSECHSHTVDNGKEEVLICKQMHENKEISTGFSFINKPLGSDSESGSIEMKTELCNKESSSITTNCFSNETKDVTCLPPCNNHFNLNNENVGEEASTACEKEEFKIVYPTSKSKLEHLTVSKETLTTNLNIELPAEGYSCWFPNLYCLQLSCLYNQLGKLCTVFNSRFILTHVKDAPVLVSFLIEDSEVPRGCLFLWRGDKCFVLNELPDGTEVCFDAVARPNERKYTAIVIWQVTKPTLSVEPCLHSYVFVEELRDLKVNIIVVLKEIGVVSTVIGGETQKAIFRNNVVYIHGKKAERKADVQKLCENNSQHLLADICKLVNVDSYGTPTYSFVCSCIWLGCKPIHSCGETILRRFTLYEKGCGNYVEMKQQSYLYFEADVKLSISKKGYSLEYKKGEEKILIPCSDKTIYYGNKRVIPTNGGKVKAHISHQVSKMGEFLWKVLMVQVPDTSLVKTGSESSNPVYGCEATITETGAAIISKQEYLLPHSQLIGGSHLMAGNVAKHTMELAENKFDINELKIKPVVEDTHSNLGTSDNKTKSNLGKAASDTAEKDFVNDIQKTSPLDKNLLMDRPIDQTLMKIIKNEPEDIPLERVLQSNCNCISDKGEDEKEVANLSVSNKIDSLIRDTTTESHTNLTKLSCNYETDDHPNLLMNWCGELYWIPDSKVFKIFTEVNGRPLELFAGQELWCAEGASFFKVCKHIKGLLVYFDAIFGNNVPNGSCLAALWVGKKPYKVFDGKIIHFYDVPGIYCGQDGNDMKFCVSLEDCVTTITTCSTDRIYTADGKPCPSIPLNFSLFLHLKKILSGGHTVWMTPLIVFQECLNAKKTKELQRSALIPKTVTQLDLSSVRPASNISENRSGDLSLDSVSLSSHDSSVQLGRTLGADLPRYIKNFAGMLMLNELNEMALFCFSSGTALWISIPKNGCVCADGRTVSFEEIPLGTGLMFDAFCDNTTSLKYVAVIVWIGIRPHHVECDDGTKYFYDKKGTYCGATENKKSVNLQLNLGGRIQTITCQNTEHIILPDGNTGVKDLMCGSKISAHLKLNVTEDVMVILFIFTDEDSCSYKQPQTYNEWKISNKENSAADDTVGSQNYLMSENGEVLEETPVENIECIHVEYLTLEGSVLQLSMCLTSFFECDIENILINTTDVLHYNCRSSMDGNKKSYLLVCLETNEITRELIYHPLILWHGERKGYPYVLLNQKISLLDSENKLQVLVLGSVQNDAVEYCSFEKNCAFTSKSKWNVSDFCTHVKTESLPCHIVVEDSRPVTTAGLVVTKKVLLITSNVRLALSSINTFRCTKTEFNMVSSDSYKVQELIQIYEERRNNAFLCKGGYKYHLYSFKFDNECDMKILGGCLQFYTESNGFILCGKKKSLAVCHIANIYFRGRNITSWNDIDKKYWKNFFAVTFPLEEVIRINGRYVDAMAVMAWSCSGPSVLTVHTCDVHDPVVFVYKNECAHNLVSKLSEELSLCASSQKSNEKYENTNVKELQALDCKEGSNIFSFHDQILQCCGLRKTTGEVKYFDEHLVVCTSKLNEMVWCHLSDFYIKDAKCGVIEDLMQLKKQKCCLIVIHSPAVVLGGKTVDLKAVLGFIEPVTTLPGIHNCSDHNGILLKSIIGEELAIAQEVYNDIQILCEQSDECAAHLLDNICNSGIDKAFLSSDTMNARSHIQCTGVLVSVNDTDPNKGVVSVQHQGKEYYIYVHHHNFLDQNKALMLHNFIGCPLKLMLKISKASKECSNFRVVLAWRDLAIPSVLSPDSTNKFKLCGPSSRTEGICCPRAFVIKHFDHVCTTSLFKILEGKKMNSHLESNKVSFICSQGENNLEVQVLCCKDSLKTLNGSSSDDDSPWCILVQLPLEKDLWEGVGAWKGNVDNIIVQVCDIHKAQLLDVTLLKSSQCDNISHMAESVPVRRKYNSESVYNKPLDSPCLCGISSAVHRSDPSLNISQAAFSTSRDHSDVSFGSLHTWLNCTSLIKKCGGISHAVSIGDSNCGKFVADLDVQQDRHSPAVMLPNEYENLQNKTLQTNKTVEIKVQQSSVSRIVDETDLKLSEVHLAKPYLGIHNEYAKNSISDMKLQKKSEQSIEGHSLLPKSIRVPDGPCFSTEDELHPEESDEKDKELQSILVLDNEPQTLIGCLFSSSYSTYGILRSGSGYILFTRELVYHNHRKIKANKTLEEALSLKCVNSVIVKLKQPIEILTCQVTNIALLVWTGNKPLTFEYKYEEIFDMYRKKWKVEQHTVPQKKVSNASSKSVIGKHGEDDKTASHQHQVKDRSQHPTNETQLWNTKDTTMDETVNFREFDLLMKDKEMIFKEDPYAISWCYLLLADNEFALLNANARIVIVQKKNFYIDGFKLPPSYPLSACLKNVDDIKAYIVGLKNPICTKRYVISDIALLAFVRKMPQEAEGILKGWEKRVGNLSAQSFRGLPRNLPSITVPKTLETKSANIWHLMGHSGILEVKSEMSEKTFRVFFNKENVFINKKPIPEIYSLARSLGPLKAETWGCSARWMPHNKLKKICGFEVHYLANIVWYGEKPSKNDKQTEPGKQCKQEQVLQQNAKLPGNIAAASGETASSLCSLQSDEIHGFRKSCKETEKTESVAARLRKQMQNIQEGSQLVHPSTGAKQKMKQINVLSLSNNKNMDVPRGHIVDLRCQVGQLRLESGDHVSFSREKCFLYGICLNKVDLRLVLSVEMEVDYELTDDMKDVKGVWAGSTSPLDSINLLPKLRAWCEVYSVPHAAADLLMMEAGGLPSCFNPTIDLNEEKEVVEL</sequence>
<evidence type="ECO:0000313" key="3">
    <source>
        <dbReference type="Proteomes" id="UP000747542"/>
    </source>
</evidence>
<comment type="caution">
    <text evidence="2">The sequence shown here is derived from an EMBL/GenBank/DDBJ whole genome shotgun (WGS) entry which is preliminary data.</text>
</comment>
<reference evidence="2" key="1">
    <citation type="journal article" date="2021" name="Sci. Adv.">
        <title>The American lobster genome reveals insights on longevity, neural, and immune adaptations.</title>
        <authorList>
            <person name="Polinski J.M."/>
            <person name="Zimin A.V."/>
            <person name="Clark K.F."/>
            <person name="Kohn A.B."/>
            <person name="Sadowski N."/>
            <person name="Timp W."/>
            <person name="Ptitsyn A."/>
            <person name="Khanna P."/>
            <person name="Romanova D.Y."/>
            <person name="Williams P."/>
            <person name="Greenwood S.J."/>
            <person name="Moroz L.L."/>
            <person name="Walt D.R."/>
            <person name="Bodnar A.G."/>
        </authorList>
    </citation>
    <scope>NUCLEOTIDE SEQUENCE</scope>
    <source>
        <strain evidence="2">GMGI-L3</strain>
    </source>
</reference>
<feature type="compositionally biased region" description="Basic and acidic residues" evidence="1">
    <location>
        <begin position="233"/>
        <end position="244"/>
    </location>
</feature>
<keyword evidence="3" id="KW-1185">Reference proteome</keyword>
<evidence type="ECO:0000256" key="1">
    <source>
        <dbReference type="SAM" id="MobiDB-lite"/>
    </source>
</evidence>
<feature type="region of interest" description="Disordered" evidence="1">
    <location>
        <begin position="2505"/>
        <end position="2542"/>
    </location>
</feature>
<organism evidence="2 3">
    <name type="scientific">Homarus americanus</name>
    <name type="common">American lobster</name>
    <dbReference type="NCBI Taxonomy" id="6706"/>
    <lineage>
        <taxon>Eukaryota</taxon>
        <taxon>Metazoa</taxon>
        <taxon>Ecdysozoa</taxon>
        <taxon>Arthropoda</taxon>
        <taxon>Crustacea</taxon>
        <taxon>Multicrustacea</taxon>
        <taxon>Malacostraca</taxon>
        <taxon>Eumalacostraca</taxon>
        <taxon>Eucarida</taxon>
        <taxon>Decapoda</taxon>
        <taxon>Pleocyemata</taxon>
        <taxon>Astacidea</taxon>
        <taxon>Nephropoidea</taxon>
        <taxon>Nephropidae</taxon>
        <taxon>Homarus</taxon>
    </lineage>
</organism>
<protein>
    <submittedName>
        <fullName evidence="2">Uncharacterized protein</fullName>
    </submittedName>
</protein>
<feature type="compositionally biased region" description="Basic and acidic residues" evidence="1">
    <location>
        <begin position="2519"/>
        <end position="2538"/>
    </location>
</feature>